<organism evidence="3 4">
    <name type="scientific">Actinomortierella ambigua</name>
    <dbReference type="NCBI Taxonomy" id="1343610"/>
    <lineage>
        <taxon>Eukaryota</taxon>
        <taxon>Fungi</taxon>
        <taxon>Fungi incertae sedis</taxon>
        <taxon>Mucoromycota</taxon>
        <taxon>Mortierellomycotina</taxon>
        <taxon>Mortierellomycetes</taxon>
        <taxon>Mortierellales</taxon>
        <taxon>Mortierellaceae</taxon>
        <taxon>Actinomortierella</taxon>
    </lineage>
</organism>
<sequence>MSATVAPTLYTRVTRSATRAAEAAALASASVPKTLSSSDENETVSQHQADTLAATDMPQASIDQTPNTTNVSSLLSSSSAPDRSTAAAAATTFTSPPPPTTKPRQKRKAKSSALDQPGSVGEVIAGETKPSRKRAKKRKDSGIALEDDTTKALEQQQQQQQQETPALLNLAPELFANILSYLYPSEIAKLAMVSKQMYKLVERQPIWRRIMTIGNLPEPKIKFPTEMIVVLAYSDLVCEQCLSLSEMKRGMKYSKRPLPMDLAWNPYHHPIRLCLPCRKTYYADHKSELGLIGKGTQILKGDAEYTYQLTTDTLFSLHHETHVARRRFKQVYYLFDEAQVQRLAYRVHGGQVGVEASRQGYVKPRHQKPRPGITPRVRKPTPLKAPDPILSVQDLLRAEIRAPGEEAGGSSGGSTSASTGTNINNNNSSSSNGDSQSGQLMVVQIGGDRPAEPVAGLPLEIWQDILSRLYLRDLVRLAQVSRAFQKLVEGLPVWKTIWGMSSLPALTKMAKTYMAMVCRYGESICEFCDTYSYPRRDALADCPLPILMKEEYSATRKVWACLLCRCEFSRPDGGWENDSDSGASYERINKREAMEYYALPRDELWDVESCGRDRYSERGGPVFYEEDVRAHALEYHGGNVGLQCALSGGYGKPRRQRPKPHV</sequence>
<proteinExistence type="predicted"/>
<dbReference type="PANTHER" id="PTHR12874">
    <property type="entry name" value="F-BOX ONLY PROTEIN 48-RELATED"/>
    <property type="match status" value="1"/>
</dbReference>
<gene>
    <name evidence="3" type="ORF">DFQ27_004105</name>
</gene>
<dbReference type="CDD" id="cd09917">
    <property type="entry name" value="F-box_SF"/>
    <property type="match status" value="1"/>
</dbReference>
<dbReference type="SMART" id="SM00256">
    <property type="entry name" value="FBOX"/>
    <property type="match status" value="2"/>
</dbReference>
<dbReference type="OrthoDB" id="2404831at2759"/>
<keyword evidence="4" id="KW-1185">Reference proteome</keyword>
<dbReference type="AlphaFoldDB" id="A0A9P6Q5Y6"/>
<feature type="domain" description="F-box" evidence="2">
    <location>
        <begin position="451"/>
        <end position="497"/>
    </location>
</feature>
<dbReference type="PROSITE" id="PS50181">
    <property type="entry name" value="FBOX"/>
    <property type="match status" value="2"/>
</dbReference>
<dbReference type="PANTHER" id="PTHR12874:SF9">
    <property type="entry name" value="F-BOX ONLY PROTEIN 48"/>
    <property type="match status" value="1"/>
</dbReference>
<name>A0A9P6Q5Y6_9FUNG</name>
<dbReference type="InterPro" id="IPR001810">
    <property type="entry name" value="F-box_dom"/>
</dbReference>
<evidence type="ECO:0000313" key="3">
    <source>
        <dbReference type="EMBL" id="KAG0259363.1"/>
    </source>
</evidence>
<dbReference type="Gene3D" id="1.20.1280.50">
    <property type="match status" value="2"/>
</dbReference>
<evidence type="ECO:0000313" key="4">
    <source>
        <dbReference type="Proteomes" id="UP000807716"/>
    </source>
</evidence>
<dbReference type="Proteomes" id="UP000807716">
    <property type="component" value="Unassembled WGS sequence"/>
</dbReference>
<comment type="caution">
    <text evidence="3">The sequence shown here is derived from an EMBL/GenBank/DDBJ whole genome shotgun (WGS) entry which is preliminary data.</text>
</comment>
<feature type="region of interest" description="Disordered" evidence="1">
    <location>
        <begin position="356"/>
        <end position="388"/>
    </location>
</feature>
<protein>
    <recommendedName>
        <fullName evidence="2">F-box domain-containing protein</fullName>
    </recommendedName>
</protein>
<feature type="region of interest" description="Disordered" evidence="1">
    <location>
        <begin position="56"/>
        <end position="145"/>
    </location>
</feature>
<reference evidence="3" key="1">
    <citation type="journal article" date="2020" name="Fungal Divers.">
        <title>Resolving the Mortierellaceae phylogeny through synthesis of multi-gene phylogenetics and phylogenomics.</title>
        <authorList>
            <person name="Vandepol N."/>
            <person name="Liber J."/>
            <person name="Desiro A."/>
            <person name="Na H."/>
            <person name="Kennedy M."/>
            <person name="Barry K."/>
            <person name="Grigoriev I.V."/>
            <person name="Miller A.N."/>
            <person name="O'Donnell K."/>
            <person name="Stajich J.E."/>
            <person name="Bonito G."/>
        </authorList>
    </citation>
    <scope>NUCLEOTIDE SEQUENCE</scope>
    <source>
        <strain evidence="3">BC1065</strain>
    </source>
</reference>
<feature type="domain" description="F-box" evidence="2">
    <location>
        <begin position="164"/>
        <end position="210"/>
    </location>
</feature>
<dbReference type="SUPFAM" id="SSF81383">
    <property type="entry name" value="F-box domain"/>
    <property type="match status" value="2"/>
</dbReference>
<dbReference type="InterPro" id="IPR036047">
    <property type="entry name" value="F-box-like_dom_sf"/>
</dbReference>
<feature type="compositionally biased region" description="Low complexity" evidence="1">
    <location>
        <begin position="413"/>
        <end position="437"/>
    </location>
</feature>
<dbReference type="CDD" id="cd21075">
    <property type="entry name" value="DBD_XPA-like"/>
    <property type="match status" value="1"/>
</dbReference>
<evidence type="ECO:0000256" key="1">
    <source>
        <dbReference type="SAM" id="MobiDB-lite"/>
    </source>
</evidence>
<accession>A0A9P6Q5Y6</accession>
<dbReference type="EMBL" id="JAAAJB010000287">
    <property type="protein sequence ID" value="KAG0259363.1"/>
    <property type="molecule type" value="Genomic_DNA"/>
</dbReference>
<feature type="region of interest" description="Disordered" evidence="1">
    <location>
        <begin position="404"/>
        <end position="437"/>
    </location>
</feature>
<feature type="compositionally biased region" description="Low complexity" evidence="1">
    <location>
        <begin position="65"/>
        <end position="94"/>
    </location>
</feature>
<dbReference type="GO" id="GO:0005737">
    <property type="term" value="C:cytoplasm"/>
    <property type="evidence" value="ECO:0007669"/>
    <property type="project" value="TreeGrafter"/>
</dbReference>
<dbReference type="GO" id="GO:0031146">
    <property type="term" value="P:SCF-dependent proteasomal ubiquitin-dependent protein catabolic process"/>
    <property type="evidence" value="ECO:0007669"/>
    <property type="project" value="TreeGrafter"/>
</dbReference>
<dbReference type="GO" id="GO:0019005">
    <property type="term" value="C:SCF ubiquitin ligase complex"/>
    <property type="evidence" value="ECO:0007669"/>
    <property type="project" value="TreeGrafter"/>
</dbReference>
<dbReference type="Pfam" id="PF12937">
    <property type="entry name" value="F-box-like"/>
    <property type="match status" value="2"/>
</dbReference>
<evidence type="ECO:0000259" key="2">
    <source>
        <dbReference type="PROSITE" id="PS50181"/>
    </source>
</evidence>